<comment type="function">
    <text evidence="7">Catalyzes the NADPH-dependent reduction of L-glutamate 5-phosphate into L-glutamate 5-semialdehyde and phosphate. The product spontaneously undergoes cyclization to form 1-pyrroline-5-carboxylate.</text>
</comment>
<dbReference type="GO" id="GO:0004350">
    <property type="term" value="F:glutamate-5-semialdehyde dehydrogenase activity"/>
    <property type="evidence" value="ECO:0007669"/>
    <property type="project" value="UniProtKB-UniRule"/>
</dbReference>
<dbReference type="PANTHER" id="PTHR11063:SF8">
    <property type="entry name" value="DELTA-1-PYRROLINE-5-CARBOXYLATE SYNTHASE"/>
    <property type="match status" value="1"/>
</dbReference>
<dbReference type="InterPro" id="IPR015590">
    <property type="entry name" value="Aldehyde_DH_dom"/>
</dbReference>
<dbReference type="PANTHER" id="PTHR11063">
    <property type="entry name" value="GLUTAMATE SEMIALDEHYDE DEHYDROGENASE"/>
    <property type="match status" value="1"/>
</dbReference>
<dbReference type="InterPro" id="IPR016163">
    <property type="entry name" value="Ald_DH_C"/>
</dbReference>
<accession>A0A1G5W8V0</accession>
<sequence length="418" mass="45595">MNSSELKAACLEVKKASQVLGSLSESKKNEVLGAVHDALLKESDFILAENAKDMERAESVFHLSSSMKERLNLTEKRIVSIAEGVRQVMTLPDPSGRTISDRTLPNGLEIVKTSVHFGTIAMIYESRPNVTVDAAVLCLKSGNACILRGGKEAHFTNAALTQVIQKALVSCNVPKQAVFSILDPSHELVNELLHLRGIIDLVIPRGGHRLIQTVVSNSSVPVIETGSGVCHTYVDKEADLDKAVRIIVNAKVQRPSVCNAMETLLIHKDVADAAVKKVFPELEAYGVEIRGDERICSLWPHAIPAVEADWSTEYGDLILSVRVVDSLEEAINHISRYSTHHSECIVTENKKNARLFVNAIDAACVYVNASTRFTDGFEFGFGAEIGISTQKLHVRGPMGLEALVTCKYKIFGDGQVRG</sequence>
<dbReference type="NCBIfam" id="NF001221">
    <property type="entry name" value="PRK00197.1"/>
    <property type="match status" value="1"/>
</dbReference>
<evidence type="ECO:0000256" key="6">
    <source>
        <dbReference type="ARBA" id="ARBA00049024"/>
    </source>
</evidence>
<evidence type="ECO:0000256" key="1">
    <source>
        <dbReference type="ARBA" id="ARBA00004985"/>
    </source>
</evidence>
<reference evidence="9 10" key="1">
    <citation type="submission" date="2016-10" db="EMBL/GenBank/DDBJ databases">
        <authorList>
            <person name="de Groot N.N."/>
        </authorList>
    </citation>
    <scope>NUCLEOTIDE SEQUENCE [LARGE SCALE GENOMIC DNA]</scope>
    <source>
        <strain evidence="9 10">DSM 15230</strain>
    </source>
</reference>
<evidence type="ECO:0000256" key="5">
    <source>
        <dbReference type="ARBA" id="ARBA00023002"/>
    </source>
</evidence>
<dbReference type="Pfam" id="PF00171">
    <property type="entry name" value="Aldedh"/>
    <property type="match status" value="1"/>
</dbReference>
<dbReference type="InterPro" id="IPR020593">
    <property type="entry name" value="G-glutamylP_reductase_CS"/>
</dbReference>
<keyword evidence="7" id="KW-0963">Cytoplasm</keyword>
<comment type="pathway">
    <text evidence="1 7">Amino-acid biosynthesis; L-proline biosynthesis; L-glutamate 5-semialdehyde from L-glutamate: step 2/2.</text>
</comment>
<protein>
    <recommendedName>
        <fullName evidence="7">Gamma-glutamyl phosphate reductase</fullName>
        <shortName evidence="7">GPR</shortName>
        <ecNumber evidence="7">1.2.1.41</ecNumber>
    </recommendedName>
    <alternativeName>
        <fullName evidence="7">Glutamate-5-semialdehyde dehydrogenase</fullName>
    </alternativeName>
    <alternativeName>
        <fullName evidence="7">Glutamyl-gamma-semialdehyde dehydrogenase</fullName>
        <shortName evidence="7">GSA dehydrogenase</shortName>
    </alternativeName>
</protein>
<dbReference type="EC" id="1.2.1.41" evidence="7"/>
<evidence type="ECO:0000256" key="7">
    <source>
        <dbReference type="HAMAP-Rule" id="MF_00412"/>
    </source>
</evidence>
<dbReference type="UniPathway" id="UPA00098">
    <property type="reaction ID" value="UER00360"/>
</dbReference>
<dbReference type="SUPFAM" id="SSF53720">
    <property type="entry name" value="ALDH-like"/>
    <property type="match status" value="1"/>
</dbReference>
<keyword evidence="2 7" id="KW-0028">Amino-acid biosynthesis</keyword>
<dbReference type="PROSITE" id="PS01223">
    <property type="entry name" value="PROA"/>
    <property type="match status" value="1"/>
</dbReference>
<dbReference type="RefSeq" id="WP_091364874.1">
    <property type="nucleotide sequence ID" value="NZ_FMXA01000015.1"/>
</dbReference>
<dbReference type="OrthoDB" id="9809970at2"/>
<evidence type="ECO:0000256" key="2">
    <source>
        <dbReference type="ARBA" id="ARBA00022605"/>
    </source>
</evidence>
<dbReference type="Gene3D" id="3.40.309.10">
    <property type="entry name" value="Aldehyde Dehydrogenase, Chain A, domain 2"/>
    <property type="match status" value="1"/>
</dbReference>
<keyword evidence="5 7" id="KW-0560">Oxidoreductase</keyword>
<dbReference type="InterPro" id="IPR012134">
    <property type="entry name" value="Glu-5-SA_DH"/>
</dbReference>
<dbReference type="GO" id="GO:0005737">
    <property type="term" value="C:cytoplasm"/>
    <property type="evidence" value="ECO:0007669"/>
    <property type="project" value="UniProtKB-SubCell"/>
</dbReference>
<dbReference type="InterPro" id="IPR000965">
    <property type="entry name" value="GPR_dom"/>
</dbReference>
<dbReference type="InterPro" id="IPR016161">
    <property type="entry name" value="Ald_DH/histidinol_DH"/>
</dbReference>
<dbReference type="Proteomes" id="UP000199689">
    <property type="component" value="Unassembled WGS sequence"/>
</dbReference>
<dbReference type="PIRSF" id="PIRSF000151">
    <property type="entry name" value="GPR"/>
    <property type="match status" value="1"/>
</dbReference>
<comment type="similarity">
    <text evidence="7">Belongs to the gamma-glutamyl phosphate reductase family.</text>
</comment>
<dbReference type="STRING" id="209880.SAMN02910343_01225"/>
<dbReference type="NCBIfam" id="TIGR00407">
    <property type="entry name" value="proA"/>
    <property type="match status" value="1"/>
</dbReference>
<dbReference type="InterPro" id="IPR016162">
    <property type="entry name" value="Ald_DH_N"/>
</dbReference>
<keyword evidence="10" id="KW-1185">Reference proteome</keyword>
<dbReference type="GeneID" id="87756237"/>
<dbReference type="GO" id="GO:0050661">
    <property type="term" value="F:NADP binding"/>
    <property type="evidence" value="ECO:0007669"/>
    <property type="project" value="InterPro"/>
</dbReference>
<keyword evidence="4 7" id="KW-0521">NADP</keyword>
<name>A0A1G5W8V0_9FIRM</name>
<dbReference type="AlphaFoldDB" id="A0A1G5W8V0"/>
<evidence type="ECO:0000313" key="10">
    <source>
        <dbReference type="Proteomes" id="UP000199689"/>
    </source>
</evidence>
<dbReference type="GO" id="GO:0055129">
    <property type="term" value="P:L-proline biosynthetic process"/>
    <property type="evidence" value="ECO:0007669"/>
    <property type="project" value="UniProtKB-UniRule"/>
</dbReference>
<evidence type="ECO:0000256" key="4">
    <source>
        <dbReference type="ARBA" id="ARBA00022857"/>
    </source>
</evidence>
<evidence type="ECO:0000259" key="8">
    <source>
        <dbReference type="Pfam" id="PF00171"/>
    </source>
</evidence>
<evidence type="ECO:0000313" key="9">
    <source>
        <dbReference type="EMBL" id="SDA54541.1"/>
    </source>
</evidence>
<dbReference type="HAMAP" id="MF_00412">
    <property type="entry name" value="ProA"/>
    <property type="match status" value="1"/>
</dbReference>
<comment type="subcellular location">
    <subcellularLocation>
        <location evidence="7">Cytoplasm</location>
    </subcellularLocation>
</comment>
<dbReference type="EMBL" id="FMXA01000015">
    <property type="protein sequence ID" value="SDA54541.1"/>
    <property type="molecule type" value="Genomic_DNA"/>
</dbReference>
<comment type="catalytic activity">
    <reaction evidence="6 7">
        <text>L-glutamate 5-semialdehyde + phosphate + NADP(+) = L-glutamyl 5-phosphate + NADPH + H(+)</text>
        <dbReference type="Rhea" id="RHEA:19541"/>
        <dbReference type="ChEBI" id="CHEBI:15378"/>
        <dbReference type="ChEBI" id="CHEBI:43474"/>
        <dbReference type="ChEBI" id="CHEBI:57783"/>
        <dbReference type="ChEBI" id="CHEBI:58066"/>
        <dbReference type="ChEBI" id="CHEBI:58274"/>
        <dbReference type="ChEBI" id="CHEBI:58349"/>
        <dbReference type="EC" id="1.2.1.41"/>
    </reaction>
</comment>
<dbReference type="FunFam" id="3.40.309.10:FF:000006">
    <property type="entry name" value="Gamma-glutamyl phosphate reductase"/>
    <property type="match status" value="1"/>
</dbReference>
<evidence type="ECO:0000256" key="3">
    <source>
        <dbReference type="ARBA" id="ARBA00022650"/>
    </source>
</evidence>
<keyword evidence="3 7" id="KW-0641">Proline biosynthesis</keyword>
<gene>
    <name evidence="7" type="primary">proA</name>
    <name evidence="9" type="ORF">SAMN02910343_01225</name>
</gene>
<dbReference type="Gene3D" id="3.40.605.10">
    <property type="entry name" value="Aldehyde Dehydrogenase, Chain A, domain 1"/>
    <property type="match status" value="1"/>
</dbReference>
<proteinExistence type="inferred from homology"/>
<dbReference type="CDD" id="cd07079">
    <property type="entry name" value="ALDH_F18-19_ProA-GPR"/>
    <property type="match status" value="1"/>
</dbReference>
<feature type="domain" description="Aldehyde dehydrogenase" evidence="8">
    <location>
        <begin position="102"/>
        <end position="285"/>
    </location>
</feature>
<organism evidence="9 10">
    <name type="scientific">Allisonella histaminiformans</name>
    <dbReference type="NCBI Taxonomy" id="209880"/>
    <lineage>
        <taxon>Bacteria</taxon>
        <taxon>Bacillati</taxon>
        <taxon>Bacillota</taxon>
        <taxon>Negativicutes</taxon>
        <taxon>Veillonellales</taxon>
        <taxon>Veillonellaceae</taxon>
        <taxon>Allisonella</taxon>
    </lineage>
</organism>